<evidence type="ECO:0000313" key="3">
    <source>
        <dbReference type="Proteomes" id="UP000515163"/>
    </source>
</evidence>
<evidence type="ECO:0000256" key="2">
    <source>
        <dbReference type="SAM" id="SignalP"/>
    </source>
</evidence>
<dbReference type="RefSeq" id="XP_031558566.1">
    <property type="nucleotide sequence ID" value="XM_031702706.1"/>
</dbReference>
<organism evidence="3 4">
    <name type="scientific">Actinia tenebrosa</name>
    <name type="common">Australian red waratah sea anemone</name>
    <dbReference type="NCBI Taxonomy" id="6105"/>
    <lineage>
        <taxon>Eukaryota</taxon>
        <taxon>Metazoa</taxon>
        <taxon>Cnidaria</taxon>
        <taxon>Anthozoa</taxon>
        <taxon>Hexacorallia</taxon>
        <taxon>Actiniaria</taxon>
        <taxon>Actiniidae</taxon>
        <taxon>Actinia</taxon>
    </lineage>
</organism>
<dbReference type="AlphaFoldDB" id="A0A6P8HT05"/>
<keyword evidence="2" id="KW-0732">Signal</keyword>
<reference evidence="4" key="1">
    <citation type="submission" date="2025-08" db="UniProtKB">
        <authorList>
            <consortium name="RefSeq"/>
        </authorList>
    </citation>
    <scope>IDENTIFICATION</scope>
    <source>
        <tissue evidence="4">Tentacle</tissue>
    </source>
</reference>
<feature type="coiled-coil region" evidence="1">
    <location>
        <begin position="57"/>
        <end position="84"/>
    </location>
</feature>
<keyword evidence="1" id="KW-0175">Coiled coil</keyword>
<name>A0A6P8HT05_ACTTE</name>
<sequence>MAASNMLVFILVVLVIQHSCSNPLLLKRYKRQSARPTSPVALNPSVIGSLMAFSQKLSSMESTIKAQNEKIQKQNDMIEDFENLIADKASMFSVNKLAGRLQGKVSVIMADLEIRKMDITRYRDKMRVLEGLQSTTEADFVELRSKANMVENRFDGFDVTCRRARTSWNHRADGELMFLDRHNVQCRSNEFIQTFVLKRRSDYPQGMVRYEFKCCRYNL</sequence>
<feature type="signal peptide" evidence="2">
    <location>
        <begin position="1"/>
        <end position="21"/>
    </location>
</feature>
<evidence type="ECO:0000256" key="1">
    <source>
        <dbReference type="SAM" id="Coils"/>
    </source>
</evidence>
<gene>
    <name evidence="4" type="primary">LOC116295009</name>
</gene>
<dbReference type="Proteomes" id="UP000515163">
    <property type="component" value="Unplaced"/>
</dbReference>
<keyword evidence="3" id="KW-1185">Reference proteome</keyword>
<evidence type="ECO:0000313" key="4">
    <source>
        <dbReference type="RefSeq" id="XP_031558566.1"/>
    </source>
</evidence>
<dbReference type="GeneID" id="116295009"/>
<proteinExistence type="predicted"/>
<protein>
    <submittedName>
        <fullName evidence="4">Uncharacterized protein LOC116295009</fullName>
    </submittedName>
</protein>
<feature type="chain" id="PRO_5028387939" evidence="2">
    <location>
        <begin position="22"/>
        <end position="219"/>
    </location>
</feature>
<dbReference type="OrthoDB" id="5970116at2759"/>
<dbReference type="KEGG" id="aten:116295009"/>
<accession>A0A6P8HT05</accession>
<dbReference type="InParanoid" id="A0A6P8HT05"/>